<reference evidence="1 2" key="1">
    <citation type="submission" date="2015-01" db="EMBL/GenBank/DDBJ databases">
        <authorList>
            <person name="MANFREDI Pablo"/>
        </authorList>
    </citation>
    <scope>NUCLEOTIDE SEQUENCE [LARGE SCALE GENOMIC DNA]</scope>
    <source>
        <strain evidence="1 2">Ccy74</strain>
    </source>
</reference>
<dbReference type="Proteomes" id="UP000038083">
    <property type="component" value="Unassembled WGS sequence"/>
</dbReference>
<protein>
    <submittedName>
        <fullName evidence="1">Uncharacterized protein</fullName>
    </submittedName>
</protein>
<proteinExistence type="predicted"/>
<gene>
    <name evidence="1" type="ORF">CCYN74_140005</name>
</gene>
<name>A0A0B7H8V7_9FLAO</name>
<sequence>MLYQYNISIFVYKGFVFHYNNKKSNYNNNICWGNALVC</sequence>
<evidence type="ECO:0000313" key="2">
    <source>
        <dbReference type="Proteomes" id="UP000038083"/>
    </source>
</evidence>
<dbReference type="AlphaFoldDB" id="A0A0B7H8V7"/>
<organism evidence="1 2">
    <name type="scientific">Capnocytophaga cynodegmi</name>
    <dbReference type="NCBI Taxonomy" id="28189"/>
    <lineage>
        <taxon>Bacteria</taxon>
        <taxon>Pseudomonadati</taxon>
        <taxon>Bacteroidota</taxon>
        <taxon>Flavobacteriia</taxon>
        <taxon>Flavobacteriales</taxon>
        <taxon>Flavobacteriaceae</taxon>
        <taxon>Capnocytophaga</taxon>
    </lineage>
</organism>
<dbReference type="EMBL" id="CDOG01000006">
    <property type="protein sequence ID" value="CEN35745.1"/>
    <property type="molecule type" value="Genomic_DNA"/>
</dbReference>
<evidence type="ECO:0000313" key="1">
    <source>
        <dbReference type="EMBL" id="CEN35745.1"/>
    </source>
</evidence>
<accession>A0A0B7H8V7</accession>